<dbReference type="GO" id="GO:0000272">
    <property type="term" value="P:polysaccharide catabolic process"/>
    <property type="evidence" value="ECO:0007669"/>
    <property type="project" value="UniProtKB-KW"/>
</dbReference>
<dbReference type="GO" id="GO:0008061">
    <property type="term" value="F:chitin binding"/>
    <property type="evidence" value="ECO:0007669"/>
    <property type="project" value="UniProtKB-UniRule"/>
</dbReference>
<evidence type="ECO:0000256" key="9">
    <source>
        <dbReference type="ARBA" id="ARBA00023026"/>
    </source>
</evidence>
<keyword evidence="14" id="KW-1015">Disulfide bond</keyword>
<evidence type="ECO:0000259" key="17">
    <source>
        <dbReference type="PROSITE" id="PS50941"/>
    </source>
</evidence>
<dbReference type="InterPro" id="IPR011583">
    <property type="entry name" value="Chitinase_II/V-like_cat"/>
</dbReference>
<evidence type="ECO:0000313" key="20">
    <source>
        <dbReference type="EMBL" id="KAF5554216.1"/>
    </source>
</evidence>
<dbReference type="EMBL" id="JAAOAO010000238">
    <property type="protein sequence ID" value="KAF5554216.1"/>
    <property type="molecule type" value="Genomic_DNA"/>
</dbReference>
<feature type="domain" description="LysM" evidence="18">
    <location>
        <begin position="298"/>
        <end position="343"/>
    </location>
</feature>
<accession>A0A8H5JGJ2</accession>
<dbReference type="InterPro" id="IPR029226">
    <property type="entry name" value="Ecp2-like"/>
</dbReference>
<dbReference type="Gene3D" id="3.20.20.80">
    <property type="entry name" value="Glycosidases"/>
    <property type="match status" value="1"/>
</dbReference>
<keyword evidence="16" id="KW-0732">Signal</keyword>
<dbReference type="SUPFAM" id="SSF57016">
    <property type="entry name" value="Plant lectins/antimicrobial peptides"/>
    <property type="match status" value="1"/>
</dbReference>
<evidence type="ECO:0000256" key="1">
    <source>
        <dbReference type="ARBA" id="ARBA00000822"/>
    </source>
</evidence>
<dbReference type="Pfam" id="PF01476">
    <property type="entry name" value="LysM"/>
    <property type="match status" value="2"/>
</dbReference>
<proteinExistence type="inferred from homology"/>
<comment type="caution">
    <text evidence="14">Lacks conserved residue(s) required for the propagation of feature annotation.</text>
</comment>
<dbReference type="CDD" id="cd02878">
    <property type="entry name" value="GH18_zymocin_alpha"/>
    <property type="match status" value="1"/>
</dbReference>
<dbReference type="CDD" id="cd00118">
    <property type="entry name" value="LysM"/>
    <property type="match status" value="2"/>
</dbReference>
<comment type="catalytic activity">
    <reaction evidence="1">
        <text>Random endo-hydrolysis of N-acetyl-beta-D-glucosaminide (1-&gt;4)-beta-linkages in chitin and chitodextrins.</text>
        <dbReference type="EC" id="3.2.1.14"/>
    </reaction>
</comment>
<dbReference type="InterPro" id="IPR053214">
    <property type="entry name" value="LysM12-like"/>
</dbReference>
<evidence type="ECO:0000256" key="10">
    <source>
        <dbReference type="ARBA" id="ARBA00023277"/>
    </source>
</evidence>
<organism evidence="20 21">
    <name type="scientific">Fusarium napiforme</name>
    <dbReference type="NCBI Taxonomy" id="42672"/>
    <lineage>
        <taxon>Eukaryota</taxon>
        <taxon>Fungi</taxon>
        <taxon>Dikarya</taxon>
        <taxon>Ascomycota</taxon>
        <taxon>Pezizomycotina</taxon>
        <taxon>Sordariomycetes</taxon>
        <taxon>Hypocreomycetidae</taxon>
        <taxon>Hypocreales</taxon>
        <taxon>Nectriaceae</taxon>
        <taxon>Fusarium</taxon>
        <taxon>Fusarium fujikuroi species complex</taxon>
    </lineage>
</organism>
<keyword evidence="5" id="KW-0964">Secreted</keyword>
<dbReference type="CDD" id="cd00035">
    <property type="entry name" value="ChtBD1"/>
    <property type="match status" value="1"/>
</dbReference>
<dbReference type="SUPFAM" id="SSF51445">
    <property type="entry name" value="(Trans)glycosidases"/>
    <property type="match status" value="1"/>
</dbReference>
<dbReference type="InterPro" id="IPR036861">
    <property type="entry name" value="Endochitinase-like_sf"/>
</dbReference>
<keyword evidence="8" id="KW-0146">Chitin degradation</keyword>
<dbReference type="SUPFAM" id="SSF54106">
    <property type="entry name" value="LysM domain"/>
    <property type="match status" value="2"/>
</dbReference>
<evidence type="ECO:0000259" key="18">
    <source>
        <dbReference type="PROSITE" id="PS51782"/>
    </source>
</evidence>
<feature type="domain" description="LysM" evidence="18">
    <location>
        <begin position="362"/>
        <end position="410"/>
    </location>
</feature>
<dbReference type="SUPFAM" id="SSF54556">
    <property type="entry name" value="Chitinase insertion domain"/>
    <property type="match status" value="1"/>
</dbReference>
<evidence type="ECO:0000313" key="21">
    <source>
        <dbReference type="Proteomes" id="UP000574317"/>
    </source>
</evidence>
<dbReference type="PROSITE" id="PS51910">
    <property type="entry name" value="GH18_2"/>
    <property type="match status" value="1"/>
</dbReference>
<dbReference type="SMART" id="SM00257">
    <property type="entry name" value="LysM"/>
    <property type="match status" value="2"/>
</dbReference>
<evidence type="ECO:0000256" key="8">
    <source>
        <dbReference type="ARBA" id="ARBA00023024"/>
    </source>
</evidence>
<keyword evidence="10" id="KW-0119">Carbohydrate metabolism</keyword>
<evidence type="ECO:0000256" key="14">
    <source>
        <dbReference type="PROSITE-ProRule" id="PRU00261"/>
    </source>
</evidence>
<feature type="disulfide bond" evidence="14">
    <location>
        <begin position="453"/>
        <end position="467"/>
    </location>
</feature>
<dbReference type="InterPro" id="IPR029070">
    <property type="entry name" value="Chitinase_insertion_sf"/>
</dbReference>
<evidence type="ECO:0000256" key="13">
    <source>
        <dbReference type="ARBA" id="ARBA00044955"/>
    </source>
</evidence>
<keyword evidence="6 14" id="KW-0147">Chitin-binding</keyword>
<dbReference type="PANTHER" id="PTHR47700:SF1">
    <property type="entry name" value="CHITINASE"/>
    <property type="match status" value="1"/>
</dbReference>
<reference evidence="20 21" key="1">
    <citation type="submission" date="2020-05" db="EMBL/GenBank/DDBJ databases">
        <title>Identification and distribution of gene clusters putatively required for synthesis of sphingolipid metabolism inhibitors in phylogenetically diverse species of the filamentous fungus Fusarium.</title>
        <authorList>
            <person name="Kim H.-S."/>
            <person name="Busman M."/>
            <person name="Brown D.W."/>
            <person name="Divon H."/>
            <person name="Uhlig S."/>
            <person name="Proctor R.H."/>
        </authorList>
    </citation>
    <scope>NUCLEOTIDE SEQUENCE [LARGE SCALE GENOMIC DNA]</scope>
    <source>
        <strain evidence="20 21">NRRL 25196</strain>
    </source>
</reference>
<dbReference type="InterPro" id="IPR018392">
    <property type="entry name" value="LysM"/>
</dbReference>
<dbReference type="Proteomes" id="UP000574317">
    <property type="component" value="Unassembled WGS sequence"/>
</dbReference>
<evidence type="ECO:0000256" key="6">
    <source>
        <dbReference type="ARBA" id="ARBA00022669"/>
    </source>
</evidence>
<dbReference type="InterPro" id="IPR001579">
    <property type="entry name" value="Glyco_hydro_18_chit_AS"/>
</dbReference>
<name>A0A8H5JGJ2_9HYPO</name>
<comment type="caution">
    <text evidence="20">The sequence shown here is derived from an EMBL/GenBank/DDBJ whole genome shotgun (WGS) entry which is preliminary data.</text>
</comment>
<comment type="similarity">
    <text evidence="13">Belongs to the secreted LysM effector family.</text>
</comment>
<dbReference type="Gene3D" id="3.30.60.10">
    <property type="entry name" value="Endochitinase-like"/>
    <property type="match status" value="1"/>
</dbReference>
<dbReference type="InterPro" id="IPR036779">
    <property type="entry name" value="LysM_dom_sf"/>
</dbReference>
<dbReference type="PROSITE" id="PS50941">
    <property type="entry name" value="CHIT_BIND_I_2"/>
    <property type="match status" value="1"/>
</dbReference>
<dbReference type="GO" id="GO:0005576">
    <property type="term" value="C:extracellular region"/>
    <property type="evidence" value="ECO:0007669"/>
    <property type="project" value="UniProtKB-SubCell"/>
</dbReference>
<evidence type="ECO:0000256" key="12">
    <source>
        <dbReference type="ARBA" id="ARBA00023326"/>
    </source>
</evidence>
<dbReference type="Gene3D" id="3.10.350.10">
    <property type="entry name" value="LysM domain"/>
    <property type="match status" value="2"/>
</dbReference>
<dbReference type="GO" id="GO:0006032">
    <property type="term" value="P:chitin catabolic process"/>
    <property type="evidence" value="ECO:0007669"/>
    <property type="project" value="UniProtKB-KW"/>
</dbReference>
<dbReference type="EC" id="3.2.1.14" evidence="4"/>
<evidence type="ECO:0000256" key="16">
    <source>
        <dbReference type="SAM" id="SignalP"/>
    </source>
</evidence>
<feature type="domain" description="Chitin-binding type-1" evidence="17">
    <location>
        <begin position="423"/>
        <end position="491"/>
    </location>
</feature>
<dbReference type="Gene3D" id="3.10.50.10">
    <property type="match status" value="1"/>
</dbReference>
<feature type="disulfide bond" evidence="14">
    <location>
        <begin position="485"/>
        <end position="489"/>
    </location>
</feature>
<dbReference type="SMART" id="SM00636">
    <property type="entry name" value="Glyco_18"/>
    <property type="match status" value="1"/>
</dbReference>
<dbReference type="InterPro" id="IPR001223">
    <property type="entry name" value="Glyco_hydro18_cat"/>
</dbReference>
<keyword evidence="21" id="KW-1185">Reference proteome</keyword>
<feature type="domain" description="GH18" evidence="19">
    <location>
        <begin position="501"/>
        <end position="865"/>
    </location>
</feature>
<dbReference type="GO" id="GO:0008843">
    <property type="term" value="F:endochitinase activity"/>
    <property type="evidence" value="ECO:0007669"/>
    <property type="project" value="UniProtKB-EC"/>
</dbReference>
<dbReference type="Pfam" id="PF00704">
    <property type="entry name" value="Glyco_hydro_18"/>
    <property type="match status" value="1"/>
</dbReference>
<keyword evidence="12" id="KW-0624">Polysaccharide degradation</keyword>
<feature type="chain" id="PRO_5034078160" description="chitinase" evidence="16">
    <location>
        <begin position="22"/>
        <end position="1482"/>
    </location>
</feature>
<dbReference type="PROSITE" id="PS51782">
    <property type="entry name" value="LYSM"/>
    <property type="match status" value="2"/>
</dbReference>
<evidence type="ECO:0000256" key="15">
    <source>
        <dbReference type="RuleBase" id="RU000489"/>
    </source>
</evidence>
<dbReference type="Pfam" id="PF14856">
    <property type="entry name" value="Hce2"/>
    <property type="match status" value="1"/>
</dbReference>
<comment type="similarity">
    <text evidence="3">Belongs to the glycosyl hydrolase 18 family. Chitinase class V subfamily.</text>
</comment>
<comment type="subcellular location">
    <subcellularLocation>
        <location evidence="2">Secreted</location>
    </subcellularLocation>
</comment>
<feature type="signal peptide" evidence="16">
    <location>
        <begin position="1"/>
        <end position="21"/>
    </location>
</feature>
<evidence type="ECO:0000256" key="4">
    <source>
        <dbReference type="ARBA" id="ARBA00012729"/>
    </source>
</evidence>
<protein>
    <recommendedName>
        <fullName evidence="4">chitinase</fullName>
        <ecNumber evidence="4">3.2.1.14</ecNumber>
    </recommendedName>
</protein>
<dbReference type="PROSITE" id="PS01095">
    <property type="entry name" value="GH18_1"/>
    <property type="match status" value="1"/>
</dbReference>
<evidence type="ECO:0000259" key="19">
    <source>
        <dbReference type="PROSITE" id="PS51910"/>
    </source>
</evidence>
<keyword evidence="7 15" id="KW-0378">Hydrolase</keyword>
<evidence type="ECO:0000256" key="7">
    <source>
        <dbReference type="ARBA" id="ARBA00022801"/>
    </source>
</evidence>
<evidence type="ECO:0000256" key="2">
    <source>
        <dbReference type="ARBA" id="ARBA00004613"/>
    </source>
</evidence>
<gene>
    <name evidence="20" type="ORF">FNAPI_6488</name>
</gene>
<dbReference type="InterPro" id="IPR001002">
    <property type="entry name" value="Chitin-bd_1"/>
</dbReference>
<dbReference type="InterPro" id="IPR017853">
    <property type="entry name" value="GH"/>
</dbReference>
<sequence>MLISTWRVAALLLVFVNLASGLGANKWGASPYQLNHDDCPERCSISGPEPGNWSVYQDLTQLRKCQETMFFAFSLFDPIDEHSTHRIHACTSFGPDFSRLPNATTIQAAASSPVRANYEIGWHKDGFELAAAGIRSITRQARHYLTHGHGTTNDGPAIMFAQSGQATLGLYVGDSLGSQVIGSSALQLLENNLDSLNVTGSNLAMQLCVPGAGSAHSFGLMVTSNGTFASIQNAVQSWANGTCLSFPESTNMTGQVVYTKPLDVLTDVKNSTRPAKPVSTSSEHGRRHQHLHIRAECTTTRVESGDSCAKLAQRCGISASDFTKYNPGSKFCAQLVPKQHVCCSKGDLPDLRPTKNKDGSCHAYKVDKGDNCASIAVENGLKVEDLEKFNKKTWGWAGCKRLFYQTVMCLSEGTPPFPDEIANANCGPQKPGTKKIGDTTDISDLNPCPLNACCNIWGQCGITKEFCTDTNTGAPGTAKEGTNGCISNCGTKIVNSGGGGTIKIGYFQGYGMGRPCLYQDASQIDTSKYTHLHFAFGTLTKDFDVEVGDKLSQYQFKTFADLTGVKRILSFGGWDFSALPATYSIFREGVKPANRLKMAKKIAEFIVKHDLDGVDIDWEYPGAPDIPGIPPAEKDEGRNYLAFLVVLKNLLKGKSVSIAAPSSYWYLKQYPIKDIGKVVDYIVYMTYDLHGQWDTDNSHSQEGCAFGNCLRSQVNLTETQYSLAMITKAGVPSNKVIVGVTSYGRSFKMAKAGCYGPDCFYTGSKIHSDAKEGKCTGQAGYIADAEIQEILKDKSRVVKHFVDSTSHSDILVYDDTEWVSYMSPSTKMARESVYKAFGMGGTTDWAVDLQEYHDVPRPSKSWAIFKEDAERGYDPKLDNERTGNWTDLDCGADVIQHLKGKTAPEAWRESGANDAWKDLMKAWKDLDQQRRYTLSQSISTNLRITIRPNCHLLKEHSCNGLIECTENMNREFSGPAAVFIWNSLVKIHQMYNDYYDAVTEAATFISFDLANFGNKFAPIPEAEDNTWLYVMIDLLTWGTSSIAAPFFNSHLKNLPYFKGNPATHDNVKDTTMTFIGQSTTLVKDIRSGKTSDTTWTVEKRDSFTSYMGQVLEGWQTLANATVNHLFNGSNPDATKALWSLISDGKMIEVGVNGDGSSLGTEIVPGMINLKKHVARTFYGYTIPTIWRVAKYYAFVLDSGYDCNAEYPSEDYVSKEAMDATSTCYRGRRYYLVYPKEDGIGGCHKSCNTGGSCQDICSWNKFRAPPGVEAFDGTSFGGMSAKDIIVGDTYSSVRTYEQNGKKNKAMPEDKVAGDLNTDHLFDLDVTTPGIMRLPVCSPERAWQSWDTAAKGSSPFYPCDVPPGQRSCNKSTYKDDTSNASPLASDCEVMIKNFENDGSTKWTTQTADRQHRELGHYGTCAFGVEATELNGNIHFHFGGGDLIEAINTSIKQFKKNGKIGASGKVLCAGNTGMTQPVLWGIYHT</sequence>
<keyword evidence="9" id="KW-0843">Virulence</keyword>
<keyword evidence="11 15" id="KW-0326">Glycosidase</keyword>
<feature type="disulfide bond" evidence="14">
    <location>
        <begin position="448"/>
        <end position="460"/>
    </location>
</feature>
<evidence type="ECO:0000256" key="5">
    <source>
        <dbReference type="ARBA" id="ARBA00022525"/>
    </source>
</evidence>
<evidence type="ECO:0000256" key="3">
    <source>
        <dbReference type="ARBA" id="ARBA00008682"/>
    </source>
</evidence>
<dbReference type="PANTHER" id="PTHR47700">
    <property type="entry name" value="V CHITINASE, PUTATIVE (AFU_ORTHOLOGUE AFUA_6G13720)-RELATED"/>
    <property type="match status" value="1"/>
</dbReference>
<evidence type="ECO:0000256" key="11">
    <source>
        <dbReference type="ARBA" id="ARBA00023295"/>
    </source>
</evidence>